<accession>A0A3A8NRU8</accession>
<evidence type="ECO:0000259" key="3">
    <source>
        <dbReference type="PROSITE" id="PS50075"/>
    </source>
</evidence>
<dbReference type="GO" id="GO:0031177">
    <property type="term" value="F:phosphopantetheine binding"/>
    <property type="evidence" value="ECO:0007669"/>
    <property type="project" value="InterPro"/>
</dbReference>
<evidence type="ECO:0000256" key="1">
    <source>
        <dbReference type="ARBA" id="ARBA00022450"/>
    </source>
</evidence>
<dbReference type="SMART" id="SM01294">
    <property type="entry name" value="PKS_PP_betabranch"/>
    <property type="match status" value="1"/>
</dbReference>
<dbReference type="OrthoDB" id="9807606at2"/>
<dbReference type="AlphaFoldDB" id="A0A3A8NRU8"/>
<keyword evidence="5" id="KW-1185">Reference proteome</keyword>
<evidence type="ECO:0000313" key="5">
    <source>
        <dbReference type="Proteomes" id="UP000273405"/>
    </source>
</evidence>
<dbReference type="PROSITE" id="PS50075">
    <property type="entry name" value="CARRIER"/>
    <property type="match status" value="1"/>
</dbReference>
<proteinExistence type="predicted"/>
<dbReference type="InterPro" id="IPR020806">
    <property type="entry name" value="PKS_PP-bd"/>
</dbReference>
<dbReference type="InterPro" id="IPR009081">
    <property type="entry name" value="PP-bd_ACP"/>
</dbReference>
<feature type="domain" description="Carrier" evidence="3">
    <location>
        <begin position="18"/>
        <end position="95"/>
    </location>
</feature>
<sequence length="133" mass="14872">MNSLLGLRDRLTTASPAARTNLLVESILRSLRDELGVEEGELHPRSRFEHLGIDSKRALEFKELLEEELGCPLRTTLLFDYPSPESLAAYVVSVAFGEPAGEDTVREPQDDGATASLDSIEEQLRKKLEKYEL</sequence>
<gene>
    <name evidence="4" type="ORF">D7X12_06025</name>
</gene>
<dbReference type="Pfam" id="PF00550">
    <property type="entry name" value="PP-binding"/>
    <property type="match status" value="1"/>
</dbReference>
<dbReference type="Gene3D" id="1.10.1200.10">
    <property type="entry name" value="ACP-like"/>
    <property type="match status" value="1"/>
</dbReference>
<dbReference type="InterPro" id="IPR036736">
    <property type="entry name" value="ACP-like_sf"/>
</dbReference>
<dbReference type="SUPFAM" id="SSF47336">
    <property type="entry name" value="ACP-like"/>
    <property type="match status" value="1"/>
</dbReference>
<keyword evidence="2" id="KW-0597">Phosphoprotein</keyword>
<dbReference type="SMART" id="SM00823">
    <property type="entry name" value="PKS_PP"/>
    <property type="match status" value="1"/>
</dbReference>
<keyword evidence="1" id="KW-0596">Phosphopantetheine</keyword>
<dbReference type="RefSeq" id="WP_120624304.1">
    <property type="nucleotide sequence ID" value="NZ_RAWG01000025.1"/>
</dbReference>
<protein>
    <recommendedName>
        <fullName evidence="3">Carrier domain-containing protein</fullName>
    </recommendedName>
</protein>
<evidence type="ECO:0000313" key="4">
    <source>
        <dbReference type="EMBL" id="RKH46229.1"/>
    </source>
</evidence>
<dbReference type="Proteomes" id="UP000273405">
    <property type="component" value="Unassembled WGS sequence"/>
</dbReference>
<dbReference type="EMBL" id="RAWG01000025">
    <property type="protein sequence ID" value="RKH46229.1"/>
    <property type="molecule type" value="Genomic_DNA"/>
</dbReference>
<evidence type="ECO:0000256" key="2">
    <source>
        <dbReference type="ARBA" id="ARBA00022553"/>
    </source>
</evidence>
<organism evidence="4 5">
    <name type="scientific">Corallococcus sicarius</name>
    <dbReference type="NCBI Taxonomy" id="2316726"/>
    <lineage>
        <taxon>Bacteria</taxon>
        <taxon>Pseudomonadati</taxon>
        <taxon>Myxococcota</taxon>
        <taxon>Myxococcia</taxon>
        <taxon>Myxococcales</taxon>
        <taxon>Cystobacterineae</taxon>
        <taxon>Myxococcaceae</taxon>
        <taxon>Corallococcus</taxon>
    </lineage>
</organism>
<comment type="caution">
    <text evidence="4">The sequence shown here is derived from an EMBL/GenBank/DDBJ whole genome shotgun (WGS) entry which is preliminary data.</text>
</comment>
<reference evidence="5" key="1">
    <citation type="submission" date="2018-09" db="EMBL/GenBank/DDBJ databases">
        <authorList>
            <person name="Livingstone P.G."/>
            <person name="Whitworth D.E."/>
        </authorList>
    </citation>
    <scope>NUCLEOTIDE SEQUENCE [LARGE SCALE GENOMIC DNA]</scope>
    <source>
        <strain evidence="5">CA040B</strain>
    </source>
</reference>
<name>A0A3A8NRU8_9BACT</name>